<evidence type="ECO:0000313" key="1">
    <source>
        <dbReference type="EMBL" id="SNZ11487.1"/>
    </source>
</evidence>
<dbReference type="RefSeq" id="WP_096600267.1">
    <property type="nucleotide sequence ID" value="NZ_OBEN01000001.1"/>
</dbReference>
<name>A0A285NRA4_9AQUI</name>
<sequence length="80" mass="9375">MERKGRALLPNELEAFKKALGIGPHNFWRWSSRTRNFKLLTDGEFIWVEGCEEDIGKAMPVSSATWWSWDFVKEKLKEMG</sequence>
<keyword evidence="2" id="KW-1185">Reference proteome</keyword>
<organism evidence="1 2">
    <name type="scientific">Hydrogenobacter hydrogenophilus</name>
    <dbReference type="NCBI Taxonomy" id="35835"/>
    <lineage>
        <taxon>Bacteria</taxon>
        <taxon>Pseudomonadati</taxon>
        <taxon>Aquificota</taxon>
        <taxon>Aquificia</taxon>
        <taxon>Aquificales</taxon>
        <taxon>Aquificaceae</taxon>
        <taxon>Hydrogenobacter</taxon>
    </lineage>
</organism>
<protein>
    <submittedName>
        <fullName evidence="1">Uncharacterized protein</fullName>
    </submittedName>
</protein>
<dbReference type="Pfam" id="PF22323">
    <property type="entry name" value="Aq_1974-like"/>
    <property type="match status" value="1"/>
</dbReference>
<dbReference type="EMBL" id="OBEN01000001">
    <property type="protein sequence ID" value="SNZ11487.1"/>
    <property type="molecule type" value="Genomic_DNA"/>
</dbReference>
<dbReference type="InterPro" id="IPR055016">
    <property type="entry name" value="Aq_1974-like"/>
</dbReference>
<proteinExistence type="predicted"/>
<accession>A0A285NRA4</accession>
<gene>
    <name evidence="1" type="ORF">SAMN06265353_0251</name>
</gene>
<dbReference type="AlphaFoldDB" id="A0A285NRA4"/>
<reference evidence="2" key="1">
    <citation type="submission" date="2017-09" db="EMBL/GenBank/DDBJ databases">
        <authorList>
            <person name="Varghese N."/>
            <person name="Submissions S."/>
        </authorList>
    </citation>
    <scope>NUCLEOTIDE SEQUENCE [LARGE SCALE GENOMIC DNA]</scope>
    <source>
        <strain evidence="2">DSM 2913</strain>
    </source>
</reference>
<evidence type="ECO:0000313" key="2">
    <source>
        <dbReference type="Proteomes" id="UP000218627"/>
    </source>
</evidence>
<dbReference type="Proteomes" id="UP000218627">
    <property type="component" value="Unassembled WGS sequence"/>
</dbReference>
<dbReference type="OrthoDB" id="15174at2"/>